<dbReference type="InterPro" id="IPR019576">
    <property type="entry name" value="Pyridoxamine_oxidase_dimer_C"/>
</dbReference>
<dbReference type="UniPathway" id="UPA01068">
    <property type="reaction ID" value="UER00304"/>
</dbReference>
<dbReference type="PIRSF" id="PIRSF000190">
    <property type="entry name" value="Pyd_amn-ph_oxd"/>
    <property type="match status" value="1"/>
</dbReference>
<dbReference type="eggNOG" id="KOG2586">
    <property type="taxonomic scope" value="Eukaryota"/>
</dbReference>
<organism evidence="10 11">
    <name type="scientific">Heterobasidion irregulare (strain TC 32-1)</name>
    <dbReference type="NCBI Taxonomy" id="747525"/>
    <lineage>
        <taxon>Eukaryota</taxon>
        <taxon>Fungi</taxon>
        <taxon>Dikarya</taxon>
        <taxon>Basidiomycota</taxon>
        <taxon>Agaricomycotina</taxon>
        <taxon>Agaricomycetes</taxon>
        <taxon>Russulales</taxon>
        <taxon>Bondarzewiaceae</taxon>
        <taxon>Heterobasidion</taxon>
        <taxon>Heterobasidion annosum species complex</taxon>
    </lineage>
</organism>
<dbReference type="FunCoup" id="W4K8F9">
    <property type="interactions" value="154"/>
</dbReference>
<keyword evidence="5" id="KW-0285">Flavoprotein</keyword>
<dbReference type="GO" id="GO:0008615">
    <property type="term" value="P:pyridoxine biosynthetic process"/>
    <property type="evidence" value="ECO:0007669"/>
    <property type="project" value="InterPro"/>
</dbReference>
<dbReference type="KEGG" id="hir:HETIRDRAFT_475078"/>
<keyword evidence="6" id="KW-0288">FMN</keyword>
<evidence type="ECO:0000313" key="10">
    <source>
        <dbReference type="EMBL" id="ETW81635.1"/>
    </source>
</evidence>
<dbReference type="GO" id="GO:0004733">
    <property type="term" value="F:pyridoxamine phosphate oxidase activity"/>
    <property type="evidence" value="ECO:0007669"/>
    <property type="project" value="UniProtKB-EC"/>
</dbReference>
<dbReference type="PROSITE" id="PS01064">
    <property type="entry name" value="PYRIDOX_OXIDASE"/>
    <property type="match status" value="1"/>
</dbReference>
<dbReference type="Pfam" id="PF10590">
    <property type="entry name" value="PNP_phzG_C"/>
    <property type="match status" value="1"/>
</dbReference>
<dbReference type="EC" id="1.4.3.5" evidence="4"/>
<proteinExistence type="inferred from homology"/>
<evidence type="ECO:0000256" key="6">
    <source>
        <dbReference type="ARBA" id="ARBA00022643"/>
    </source>
</evidence>
<dbReference type="InterPro" id="IPR019740">
    <property type="entry name" value="Pyridox_Oxase_CS"/>
</dbReference>
<dbReference type="PANTHER" id="PTHR10851:SF0">
    <property type="entry name" value="PYRIDOXINE-5'-PHOSPHATE OXIDASE"/>
    <property type="match status" value="1"/>
</dbReference>
<dbReference type="AlphaFoldDB" id="W4K8F9"/>
<evidence type="ECO:0000259" key="9">
    <source>
        <dbReference type="Pfam" id="PF10590"/>
    </source>
</evidence>
<dbReference type="InterPro" id="IPR011576">
    <property type="entry name" value="Pyridox_Oxase_N"/>
</dbReference>
<feature type="domain" description="Pyridoxine 5'-phosphate oxidase dimerisation C-terminal" evidence="9">
    <location>
        <begin position="191"/>
        <end position="237"/>
    </location>
</feature>
<reference evidence="10 11" key="1">
    <citation type="journal article" date="2012" name="New Phytol.">
        <title>Insight into trade-off between wood decay and parasitism from the genome of a fungal forest pathogen.</title>
        <authorList>
            <person name="Olson A."/>
            <person name="Aerts A."/>
            <person name="Asiegbu F."/>
            <person name="Belbahri L."/>
            <person name="Bouzid O."/>
            <person name="Broberg A."/>
            <person name="Canback B."/>
            <person name="Coutinho P.M."/>
            <person name="Cullen D."/>
            <person name="Dalman K."/>
            <person name="Deflorio G."/>
            <person name="van Diepen L.T."/>
            <person name="Dunand C."/>
            <person name="Duplessis S."/>
            <person name="Durling M."/>
            <person name="Gonthier P."/>
            <person name="Grimwood J."/>
            <person name="Fossdal C.G."/>
            <person name="Hansson D."/>
            <person name="Henrissat B."/>
            <person name="Hietala A."/>
            <person name="Himmelstrand K."/>
            <person name="Hoffmeister D."/>
            <person name="Hogberg N."/>
            <person name="James T.Y."/>
            <person name="Karlsson M."/>
            <person name="Kohler A."/>
            <person name="Kues U."/>
            <person name="Lee Y.H."/>
            <person name="Lin Y.C."/>
            <person name="Lind M."/>
            <person name="Lindquist E."/>
            <person name="Lombard V."/>
            <person name="Lucas S."/>
            <person name="Lunden K."/>
            <person name="Morin E."/>
            <person name="Murat C."/>
            <person name="Park J."/>
            <person name="Raffaello T."/>
            <person name="Rouze P."/>
            <person name="Salamov A."/>
            <person name="Schmutz J."/>
            <person name="Solheim H."/>
            <person name="Stahlberg J."/>
            <person name="Velez H."/>
            <person name="de Vries R.P."/>
            <person name="Wiebenga A."/>
            <person name="Woodward S."/>
            <person name="Yakovlev I."/>
            <person name="Garbelotto M."/>
            <person name="Martin F."/>
            <person name="Grigoriev I.V."/>
            <person name="Stenlid J."/>
        </authorList>
    </citation>
    <scope>NUCLEOTIDE SEQUENCE [LARGE SCALE GENOMIC DNA]</scope>
    <source>
        <strain evidence="10 11">TC 32-1</strain>
    </source>
</reference>
<protein>
    <recommendedName>
        <fullName evidence="4">pyridoxal 5'-phosphate synthase</fullName>
        <ecNumber evidence="4">1.4.3.5</ecNumber>
    </recommendedName>
</protein>
<dbReference type="NCBIfam" id="TIGR00558">
    <property type="entry name" value="pdxH"/>
    <property type="match status" value="1"/>
</dbReference>
<keyword evidence="11" id="KW-1185">Reference proteome</keyword>
<name>W4K8F9_HETIT</name>
<evidence type="ECO:0000256" key="5">
    <source>
        <dbReference type="ARBA" id="ARBA00022630"/>
    </source>
</evidence>
<evidence type="ECO:0000256" key="1">
    <source>
        <dbReference type="ARBA" id="ARBA00001917"/>
    </source>
</evidence>
<dbReference type="HAMAP" id="MF_01629">
    <property type="entry name" value="PdxH"/>
    <property type="match status" value="1"/>
</dbReference>
<evidence type="ECO:0000256" key="7">
    <source>
        <dbReference type="ARBA" id="ARBA00023002"/>
    </source>
</evidence>
<dbReference type="STRING" id="747525.W4K8F9"/>
<accession>W4K8F9</accession>
<dbReference type="EMBL" id="KI925458">
    <property type="protein sequence ID" value="ETW81635.1"/>
    <property type="molecule type" value="Genomic_DNA"/>
</dbReference>
<evidence type="ECO:0000256" key="3">
    <source>
        <dbReference type="ARBA" id="ARBA00005037"/>
    </source>
</evidence>
<dbReference type="PANTHER" id="PTHR10851">
    <property type="entry name" value="PYRIDOXINE-5-PHOSPHATE OXIDASE"/>
    <property type="match status" value="1"/>
</dbReference>
<dbReference type="OrthoDB" id="303614at2759"/>
<evidence type="ECO:0000313" key="11">
    <source>
        <dbReference type="Proteomes" id="UP000030671"/>
    </source>
</evidence>
<sequence>MDAVDPETYLQETADKIQVLAHEQYITPDHLSPASVAPSPLDQFRAWFTSVQGKVHEPEAMSLSTATAAGVPSARVVLFKQLDHRGFVFYTNYASRKSRELAENPRAALAFYWREVHKQVRVLGHVEKLSREESEAYFRSRPLGSRIGAWASRQSAVVGEDELHHHVEDVEKRFGVKQDDPDGDIPLPEFWGGWRVIPTEVEFWAGKPSRLHDRVRYLRKEGSTDESPEWTIERLSP</sequence>
<dbReference type="Gene3D" id="2.30.110.10">
    <property type="entry name" value="Electron Transport, Fmn-binding Protein, Chain A"/>
    <property type="match status" value="1"/>
</dbReference>
<comment type="pathway">
    <text evidence="2">Cofactor metabolism; pyridoxal 5'-phosphate salvage; pyridoxal 5'-phosphate from pyridoxamine 5'-phosphate: step 1/1.</text>
</comment>
<dbReference type="HOGENOM" id="CLU_032263_2_2_1"/>
<keyword evidence="7" id="KW-0560">Oxidoreductase</keyword>
<dbReference type="InParanoid" id="W4K8F9"/>
<feature type="domain" description="Pyridoxamine 5'-phosphate oxidase N-terminal" evidence="8">
    <location>
        <begin position="54"/>
        <end position="159"/>
    </location>
</feature>
<dbReference type="InterPro" id="IPR012349">
    <property type="entry name" value="Split_barrel_FMN-bd"/>
</dbReference>
<evidence type="ECO:0000259" key="8">
    <source>
        <dbReference type="Pfam" id="PF01243"/>
    </source>
</evidence>
<dbReference type="GO" id="GO:0010181">
    <property type="term" value="F:FMN binding"/>
    <property type="evidence" value="ECO:0007669"/>
    <property type="project" value="InterPro"/>
</dbReference>
<dbReference type="RefSeq" id="XP_009546265.1">
    <property type="nucleotide sequence ID" value="XM_009547970.1"/>
</dbReference>
<dbReference type="SUPFAM" id="SSF50475">
    <property type="entry name" value="FMN-binding split barrel"/>
    <property type="match status" value="1"/>
</dbReference>
<evidence type="ECO:0000256" key="2">
    <source>
        <dbReference type="ARBA" id="ARBA00004738"/>
    </source>
</evidence>
<dbReference type="InterPro" id="IPR000659">
    <property type="entry name" value="Pyridox_Oxase"/>
</dbReference>
<dbReference type="NCBIfam" id="NF004231">
    <property type="entry name" value="PRK05679.1"/>
    <property type="match status" value="1"/>
</dbReference>
<dbReference type="GeneID" id="20677602"/>
<comment type="cofactor">
    <cofactor evidence="1">
        <name>FMN</name>
        <dbReference type="ChEBI" id="CHEBI:58210"/>
    </cofactor>
</comment>
<dbReference type="Pfam" id="PF01243">
    <property type="entry name" value="PNPOx_N"/>
    <property type="match status" value="1"/>
</dbReference>
<dbReference type="Proteomes" id="UP000030671">
    <property type="component" value="Unassembled WGS sequence"/>
</dbReference>
<evidence type="ECO:0000256" key="4">
    <source>
        <dbReference type="ARBA" id="ARBA00012801"/>
    </source>
</evidence>
<gene>
    <name evidence="10" type="ORF">HETIRDRAFT_475078</name>
</gene>
<comment type="pathway">
    <text evidence="3">Cofactor metabolism; pyridoxal 5'-phosphate salvage; pyridoxal 5'-phosphate from pyridoxine 5'-phosphate: step 1/1.</text>
</comment>